<reference evidence="8 10" key="2">
    <citation type="submission" date="2018-10" db="EMBL/GenBank/DDBJ databases">
        <title>Genomic Encyclopedia of Type Strains, Phase IV (KMG-IV): sequencing the most valuable type-strain genomes for metagenomic binning, comparative biology and taxonomic classification.</title>
        <authorList>
            <person name="Goeker M."/>
        </authorList>
    </citation>
    <scope>NUCLEOTIDE SEQUENCE [LARGE SCALE GENOMIC DNA]</scope>
    <source>
        <strain evidence="8 10">DSM 19791</strain>
    </source>
</reference>
<feature type="transmembrane region" description="Helical" evidence="6">
    <location>
        <begin position="339"/>
        <end position="360"/>
    </location>
</feature>
<evidence type="ECO:0000256" key="2">
    <source>
        <dbReference type="ARBA" id="ARBA00022475"/>
    </source>
</evidence>
<dbReference type="PANTHER" id="PTHR42770:SF7">
    <property type="entry name" value="MEMBRANE PROTEIN"/>
    <property type="match status" value="1"/>
</dbReference>
<accession>A0AAD1G0B1</accession>
<dbReference type="Gene3D" id="1.20.1740.10">
    <property type="entry name" value="Amino acid/polyamine transporter I"/>
    <property type="match status" value="1"/>
</dbReference>
<dbReference type="KEGG" id="smic:SmB9_09990"/>
<feature type="transmembrane region" description="Helical" evidence="6">
    <location>
        <begin position="165"/>
        <end position="185"/>
    </location>
</feature>
<dbReference type="InterPro" id="IPR050367">
    <property type="entry name" value="APC_superfamily"/>
</dbReference>
<dbReference type="EMBL" id="AP018711">
    <property type="protein sequence ID" value="BBE33341.1"/>
    <property type="molecule type" value="Genomic_DNA"/>
</dbReference>
<dbReference type="Proteomes" id="UP000275727">
    <property type="component" value="Chromosome"/>
</dbReference>
<organism evidence="7 9">
    <name type="scientific">Sphingosinicella microcystinivorans</name>
    <dbReference type="NCBI Taxonomy" id="335406"/>
    <lineage>
        <taxon>Bacteria</taxon>
        <taxon>Pseudomonadati</taxon>
        <taxon>Pseudomonadota</taxon>
        <taxon>Alphaproteobacteria</taxon>
        <taxon>Sphingomonadales</taxon>
        <taxon>Sphingosinicellaceae</taxon>
        <taxon>Sphingosinicella</taxon>
    </lineage>
</organism>
<feature type="transmembrane region" description="Helical" evidence="6">
    <location>
        <begin position="397"/>
        <end position="416"/>
    </location>
</feature>
<keyword evidence="3 6" id="KW-0812">Transmembrane</keyword>
<feature type="transmembrane region" description="Helical" evidence="6">
    <location>
        <begin position="86"/>
        <end position="114"/>
    </location>
</feature>
<gene>
    <name evidence="8" type="ORF">DFR51_3601</name>
    <name evidence="7" type="ORF">SmB9_09990</name>
</gene>
<dbReference type="InterPro" id="IPR002293">
    <property type="entry name" value="AA/rel_permease1"/>
</dbReference>
<keyword evidence="10" id="KW-1185">Reference proteome</keyword>
<comment type="subcellular location">
    <subcellularLocation>
        <location evidence="1">Cell membrane</location>
        <topology evidence="1">Multi-pass membrane protein</topology>
    </subcellularLocation>
</comment>
<dbReference type="Pfam" id="PF13520">
    <property type="entry name" value="AA_permease_2"/>
    <property type="match status" value="1"/>
</dbReference>
<dbReference type="GO" id="GO:0005886">
    <property type="term" value="C:plasma membrane"/>
    <property type="evidence" value="ECO:0007669"/>
    <property type="project" value="UniProtKB-SubCell"/>
</dbReference>
<feature type="transmembrane region" description="Helical" evidence="6">
    <location>
        <begin position="238"/>
        <end position="263"/>
    </location>
</feature>
<dbReference type="AlphaFoldDB" id="A0AAD1G0B1"/>
<dbReference type="PIRSF" id="PIRSF006060">
    <property type="entry name" value="AA_transporter"/>
    <property type="match status" value="1"/>
</dbReference>
<dbReference type="Proteomes" id="UP000276029">
    <property type="component" value="Unassembled WGS sequence"/>
</dbReference>
<reference evidence="7 9" key="1">
    <citation type="submission" date="2018-06" db="EMBL/GenBank/DDBJ databases">
        <title>Complete Genome Sequence of the Microcystin-Degrading Bacterium Sphingosinicella microcystinivorans Strain B-9.</title>
        <authorList>
            <person name="Jin H."/>
            <person name="Nishizawa T."/>
            <person name="Guo Y."/>
            <person name="Nishizawa A."/>
            <person name="Park H."/>
            <person name="Kato H."/>
            <person name="Tsuji K."/>
            <person name="Harada K."/>
        </authorList>
    </citation>
    <scope>NUCLEOTIDE SEQUENCE [LARGE SCALE GENOMIC DNA]</scope>
    <source>
        <strain evidence="7 9">B9</strain>
    </source>
</reference>
<evidence type="ECO:0000256" key="3">
    <source>
        <dbReference type="ARBA" id="ARBA00022692"/>
    </source>
</evidence>
<feature type="transmembrane region" description="Helical" evidence="6">
    <location>
        <begin position="15"/>
        <end position="36"/>
    </location>
</feature>
<evidence type="ECO:0000313" key="10">
    <source>
        <dbReference type="Proteomes" id="UP000276029"/>
    </source>
</evidence>
<evidence type="ECO:0000256" key="6">
    <source>
        <dbReference type="SAM" id="Phobius"/>
    </source>
</evidence>
<feature type="transmembrane region" description="Helical" evidence="6">
    <location>
        <begin position="134"/>
        <end position="153"/>
    </location>
</feature>
<protein>
    <submittedName>
        <fullName evidence="7">Amino acid permease</fullName>
    </submittedName>
    <submittedName>
        <fullName evidence="8">Amino acid/polyamine/organocation transporter (APC superfamily)</fullName>
    </submittedName>
</protein>
<evidence type="ECO:0000313" key="7">
    <source>
        <dbReference type="EMBL" id="BBE33341.1"/>
    </source>
</evidence>
<evidence type="ECO:0000256" key="4">
    <source>
        <dbReference type="ARBA" id="ARBA00022989"/>
    </source>
</evidence>
<sequence length="453" mass="46419">MSAPGLRRTLTPMQLAAIGMGTTIGVGWIVVTGGWIARAGPLGAALAFLIGGAVMALVALCYAEAATRAPEANGEYGYVSMAFGRGWGFVVGWSALLGYVGICGFEGLALAWLLGVLMPDFTGPTLYTAVGVPVRLLDLAVIIGGALFFTAINHFGARESARVQVAVTVGKVLLSFGFVAIGFAGGAPANLDPAFLPTETPWQGVLAVLVMVPAWFCGFNALPQALGEARERPSARALAGLLGVVILLTTLFYVSVITATAFATPRGVLDGAELPVVAAMESVAGPWGGRIVLVAGVVALLSAWNAAMFAASRLLYALAQDGALPAPLARVHPKNGTPADAVLFVGVVALLGGLMGRAFIEPLVQIGAMGFAVAFIGACLSSLSLGRGMGGSRFPMFAAWAGALALGGVATYSAWTILANVDERLPEAMALALWAGLGGAMWIFARARKERVS</sequence>
<dbReference type="PANTHER" id="PTHR42770">
    <property type="entry name" value="AMINO ACID TRANSPORTER-RELATED"/>
    <property type="match status" value="1"/>
</dbReference>
<dbReference type="GO" id="GO:0022857">
    <property type="term" value="F:transmembrane transporter activity"/>
    <property type="evidence" value="ECO:0007669"/>
    <property type="project" value="InterPro"/>
</dbReference>
<feature type="transmembrane region" description="Helical" evidence="6">
    <location>
        <begin position="366"/>
        <end position="385"/>
    </location>
</feature>
<feature type="transmembrane region" description="Helical" evidence="6">
    <location>
        <begin position="291"/>
        <end position="318"/>
    </location>
</feature>
<feature type="transmembrane region" description="Helical" evidence="6">
    <location>
        <begin position="205"/>
        <end position="226"/>
    </location>
</feature>
<evidence type="ECO:0000313" key="8">
    <source>
        <dbReference type="EMBL" id="RKS85001.1"/>
    </source>
</evidence>
<feature type="transmembrane region" description="Helical" evidence="6">
    <location>
        <begin position="42"/>
        <end position="65"/>
    </location>
</feature>
<keyword evidence="2" id="KW-1003">Cell membrane</keyword>
<dbReference type="RefSeq" id="WP_121053541.1">
    <property type="nucleotide sequence ID" value="NZ_AP018711.1"/>
</dbReference>
<evidence type="ECO:0000313" key="9">
    <source>
        <dbReference type="Proteomes" id="UP000275727"/>
    </source>
</evidence>
<keyword evidence="4 6" id="KW-1133">Transmembrane helix</keyword>
<evidence type="ECO:0000256" key="5">
    <source>
        <dbReference type="ARBA" id="ARBA00023136"/>
    </source>
</evidence>
<dbReference type="EMBL" id="RBWX01000012">
    <property type="protein sequence ID" value="RKS85001.1"/>
    <property type="molecule type" value="Genomic_DNA"/>
</dbReference>
<proteinExistence type="predicted"/>
<feature type="transmembrane region" description="Helical" evidence="6">
    <location>
        <begin position="428"/>
        <end position="445"/>
    </location>
</feature>
<name>A0AAD1G0B1_SPHMI</name>
<keyword evidence="5 6" id="KW-0472">Membrane</keyword>
<evidence type="ECO:0000256" key="1">
    <source>
        <dbReference type="ARBA" id="ARBA00004651"/>
    </source>
</evidence>